<dbReference type="Pfam" id="PF00027">
    <property type="entry name" value="cNMP_binding"/>
    <property type="match status" value="1"/>
</dbReference>
<comment type="caution">
    <text evidence="2">The sequence shown here is derived from an EMBL/GenBank/DDBJ whole genome shotgun (WGS) entry which is preliminary data.</text>
</comment>
<feature type="domain" description="Cyclic nucleotide-binding" evidence="1">
    <location>
        <begin position="15"/>
        <end position="106"/>
    </location>
</feature>
<accession>A0ABR9ZM98</accession>
<protein>
    <submittedName>
        <fullName evidence="2">Crp/Fnr family transcriptional regulator</fullName>
    </submittedName>
</protein>
<evidence type="ECO:0000313" key="2">
    <source>
        <dbReference type="EMBL" id="MBF4691577.1"/>
    </source>
</evidence>
<dbReference type="Proteomes" id="UP000614200">
    <property type="component" value="Unassembled WGS sequence"/>
</dbReference>
<dbReference type="InterPro" id="IPR018490">
    <property type="entry name" value="cNMP-bd_dom_sf"/>
</dbReference>
<dbReference type="SMART" id="SM00100">
    <property type="entry name" value="cNMP"/>
    <property type="match status" value="1"/>
</dbReference>
<evidence type="ECO:0000313" key="3">
    <source>
        <dbReference type="Proteomes" id="UP000614200"/>
    </source>
</evidence>
<name>A0ABR9ZM98_9FIRM</name>
<organism evidence="2 3">
    <name type="scientific">Fusibacter ferrireducens</name>
    <dbReference type="NCBI Taxonomy" id="2785058"/>
    <lineage>
        <taxon>Bacteria</taxon>
        <taxon>Bacillati</taxon>
        <taxon>Bacillota</taxon>
        <taxon>Clostridia</taxon>
        <taxon>Eubacteriales</taxon>
        <taxon>Eubacteriales Family XII. Incertae Sedis</taxon>
        <taxon>Fusibacter</taxon>
    </lineage>
</organism>
<dbReference type="Gene3D" id="2.60.120.10">
    <property type="entry name" value="Jelly Rolls"/>
    <property type="match status" value="1"/>
</dbReference>
<dbReference type="RefSeq" id="WP_194699824.1">
    <property type="nucleotide sequence ID" value="NZ_JADKNH010000001.1"/>
</dbReference>
<dbReference type="CDD" id="cd00038">
    <property type="entry name" value="CAP_ED"/>
    <property type="match status" value="1"/>
</dbReference>
<dbReference type="SUPFAM" id="SSF51206">
    <property type="entry name" value="cAMP-binding domain-like"/>
    <property type="match status" value="1"/>
</dbReference>
<reference evidence="2 3" key="1">
    <citation type="submission" date="2020-11" db="EMBL/GenBank/DDBJ databases">
        <title>Fusibacter basophilias sp. nov.</title>
        <authorList>
            <person name="Qiu D."/>
        </authorList>
    </citation>
    <scope>NUCLEOTIDE SEQUENCE [LARGE SCALE GENOMIC DNA]</scope>
    <source>
        <strain evidence="2 3">Q10-2</strain>
    </source>
</reference>
<dbReference type="InterPro" id="IPR014710">
    <property type="entry name" value="RmlC-like_jellyroll"/>
</dbReference>
<sequence length="213" mass="24531">MIELKALLGNCPKYIADQFITEEVEEGIVLMEQGSRARQVIFLIEGRVNIYRLALNGINMLEYEYGNYEMIGEVEALNGMEILSNVVTVRKCKIVRIDNELFREWINVDRAFNDYVLKQLADKLYEACLNTEINMAYPMKYKVLYYLLTQAKKGHKYIPKDELVAAIAGRLRSTNRVLSDLAEEDMIELDVGMIKIVDLAAIQNQMKAFENKS</sequence>
<proteinExistence type="predicted"/>
<evidence type="ECO:0000259" key="1">
    <source>
        <dbReference type="PROSITE" id="PS50042"/>
    </source>
</evidence>
<dbReference type="InterPro" id="IPR000595">
    <property type="entry name" value="cNMP-bd_dom"/>
</dbReference>
<dbReference type="PROSITE" id="PS50042">
    <property type="entry name" value="CNMP_BINDING_3"/>
    <property type="match status" value="1"/>
</dbReference>
<keyword evidence="3" id="KW-1185">Reference proteome</keyword>
<dbReference type="EMBL" id="JADKNH010000001">
    <property type="protein sequence ID" value="MBF4691577.1"/>
    <property type="molecule type" value="Genomic_DNA"/>
</dbReference>
<gene>
    <name evidence="2" type="ORF">ISU02_00530</name>
</gene>